<sequence>MPAMAAGLAACGTAGGTGEFRPPPAEVVAAHDCRLSPAVLMEGAEPTPLPGPEAGSVPAGFAPVAAVRCSASLETVEDAEGRWSAVREDRLTGDFDSLITALSQSSDEAGKNQLCTADLELVPELWLLDGQGRAIRAAWPRDACLKTKPGVHEALAGLAVTDSAVHRLGLLEPRAALEADCPSRWKLPVEGSTLLLPAPDAPFAPGTGEGAVPGLNAEASGGALPEADEAAEIRACSYDAVAEEGSGSEGAAAGESGPFKVVKWVSGTFAGAATLTGGNKTLVLEAAKAAEPAGECDAAPSRFAVLWPLLDGRAAGAALTVELDGCRRIFDLAGTSRNLSAEAHAAVVSSTR</sequence>
<dbReference type="RefSeq" id="WP_005273122.1">
    <property type="nucleotide sequence ID" value="NZ_ANPE02000238.1"/>
</dbReference>
<proteinExistence type="predicted"/>
<organism evidence="1 2">
    <name type="scientific">Arthrobacter crystallopoietes BAB-32</name>
    <dbReference type="NCBI Taxonomy" id="1246476"/>
    <lineage>
        <taxon>Bacteria</taxon>
        <taxon>Bacillati</taxon>
        <taxon>Actinomycetota</taxon>
        <taxon>Actinomycetes</taxon>
        <taxon>Micrococcales</taxon>
        <taxon>Micrococcaceae</taxon>
        <taxon>Crystallibacter</taxon>
    </lineage>
</organism>
<name>N1UQN2_9MICC</name>
<dbReference type="Proteomes" id="UP000010729">
    <property type="component" value="Unassembled WGS sequence"/>
</dbReference>
<reference evidence="1 2" key="1">
    <citation type="journal article" date="2013" name="Genome Announc.">
        <title>Draft Genome Sequence of Arthrobacter crystallopoietes Strain BAB-32, Revealing Genes for Bioremediation.</title>
        <authorList>
            <person name="Joshi M.N."/>
            <person name="Pandit A.S."/>
            <person name="Sharma A."/>
            <person name="Pandya R.V."/>
            <person name="Desai S.M."/>
            <person name="Saxena A.K."/>
            <person name="Bagatharia S.B."/>
        </authorList>
    </citation>
    <scope>NUCLEOTIDE SEQUENCE [LARGE SCALE GENOMIC DNA]</scope>
    <source>
        <strain evidence="1 2">BAB-32</strain>
    </source>
</reference>
<dbReference type="AlphaFoldDB" id="N1UQN2"/>
<gene>
    <name evidence="1" type="ORF">D477_018751</name>
</gene>
<evidence type="ECO:0000313" key="1">
    <source>
        <dbReference type="EMBL" id="EMY32701.1"/>
    </source>
</evidence>
<dbReference type="OrthoDB" id="4457696at2"/>
<comment type="caution">
    <text evidence="1">The sequence shown here is derived from an EMBL/GenBank/DDBJ whole genome shotgun (WGS) entry which is preliminary data.</text>
</comment>
<protein>
    <submittedName>
        <fullName evidence="1">Uncharacterized protein</fullName>
    </submittedName>
</protein>
<evidence type="ECO:0000313" key="2">
    <source>
        <dbReference type="Proteomes" id="UP000010729"/>
    </source>
</evidence>
<accession>N1UQN2</accession>
<keyword evidence="2" id="KW-1185">Reference proteome</keyword>
<dbReference type="EMBL" id="ANPE02000238">
    <property type="protein sequence ID" value="EMY32701.1"/>
    <property type="molecule type" value="Genomic_DNA"/>
</dbReference>